<dbReference type="OrthoDB" id="406156at2759"/>
<comment type="similarity">
    <text evidence="1">Belongs to the PC-esterase family. TBL subfamily.</text>
</comment>
<dbReference type="EMBL" id="JADCNL010000012">
    <property type="protein sequence ID" value="KAG0457355.1"/>
    <property type="molecule type" value="Genomic_DNA"/>
</dbReference>
<feature type="region of interest" description="Disordered" evidence="2">
    <location>
        <begin position="470"/>
        <end position="501"/>
    </location>
</feature>
<dbReference type="InterPro" id="IPR008507">
    <property type="entry name" value="DUF789"/>
</dbReference>
<dbReference type="InterPro" id="IPR026057">
    <property type="entry name" value="TBL_C"/>
</dbReference>
<dbReference type="PANTHER" id="PTHR32010:SF18">
    <property type="entry name" value="DUF789 FAMILY PROTEIN"/>
    <property type="match status" value="1"/>
</dbReference>
<comment type="caution">
    <text evidence="4">The sequence shown here is derived from an EMBL/GenBank/DDBJ whole genome shotgun (WGS) entry which is preliminary data.</text>
</comment>
<evidence type="ECO:0000313" key="5">
    <source>
        <dbReference type="Proteomes" id="UP000636800"/>
    </source>
</evidence>
<feature type="region of interest" description="Disordered" evidence="2">
    <location>
        <begin position="245"/>
        <end position="266"/>
    </location>
</feature>
<sequence length="1528" mass="169710">MLERSRNKRILFVGDSIGRNQWESLVCMLWDASVNRTEVFEKNGSPISKHKGFLSIFYEEYNLTVEYYRAPFLVAIGRPPPNSPSWVRKAIRLDTPHWNAGKWVGGDVVVFNAGHWWNRDKILNQGNYFQIGDRLNLTMDVKEAFRKMTETLTQWAEQNLRPQKGKPFSVRNIPSLKHSRRVVNICSPRSNGTWDTGGSCGNETAPKEDGQNVRPEPWSNRVTREVLREKEKVGFLNITYLTELRGDGHPSSHRERGTPPDAPQDCSHWCLPGVPDTWNETTHGMPRGHGKASFTSEKISDASVALSRRSPEETSCKFHLKENRVFGPILRSNDQRHVVIAFHTPDIHVWRSMALFASFKQRFELRDKQGSVDKVKADVANNINTSHSLPAIFFPFDLSKEQSTTSVEFPALSSSSAKTITNCRSYPHRLKQKGFCKSRPNNSLATTTPMESVTPVDVIDLDILADATAQLENPSKPSARKKGKKKRRQNKRSIRNMESQDEVNSDASVFGACVTGGTACSVAVDNSLSTIGACQSLLVQDSSDVAMEKLDIDNAKEVCLSRSSRSVGESLDENISDSTQQVSLPKKFDEASLDQVSIEAVSSCSNPSSEMPLITSHPHTLEIGNAQGSLDCCDVQCSMANGGSNPLSDGKILTSKNVFIQGDLHRNQENSMSSSCSVNSSYWAGNSVETECSSERDLSSSQASTSDDFHPVIRTKRGRISRTYSGSSDGMNTFSKFSLRGGSDRENKHSQWQKMPKHITAELPYRRNDKKLAMQHVDLSEKSVQTFVGPKKVSAVKENGIGKSYGCSYPTKRDVIPSDSSPAAPVSTTNSCQLSSSDADCRSTYVFSENLKRKTNSTTEQQRYLSLNACLTSIVDRPSKFQIPQKEGLETTTLCTGISQQTKIIDSSISTNQNSRSAEFQLETTSENICSILHDTSLVPQEVLVNSSMTGTDSVHSKATEQCHGNTQTSKDISNNIQINKEDERCHSLGDESAHLQIGSNDSNSGHQSPKWIPIGRNDLIADKGQIKNLTDFVPDTVLNSPRSSVSDEILSSVSRDYFSLSRDGIQVLSPSSRNMDYSSPEEVKLTRQLDCQLCTSSETSSGLSHASSCPLCRKVKEQLFQGFETDLLKIVDAVTASYKLVIASEEFHLAIGSRLAQIERILSCASPVLETGCITSFTACSQNQVILNSTCTHQVPTISLQKLWQWYEKPGSYGLEVKLEELHASRRSPNALSEFSAYFAPYLSAVQLFGQSQKTLNRNLKVAEGEMMRTGKAYKLSEALPCVDSLSTSSELSPKDCKGADTWLQEFSSTKKLEHFNNLTHSEHLDDAALLFEYFDSDQPQQRRPLFNKIKELVQGGSPSNCNFFGDPTTLESLNFEELHPASWYAVAWYPIYRIPDGTFRSAFLTYHSFGQLLCRTASNSITGSVNSLISPVVGLQTYNAKGEWFKSIASQTDASSFSQCPSEVLRDRLLSLERTAHVMSRACVLKGEQQCTNRHQDYEFFLSRKCFPLADHRGTCSAFDVVCSQR</sequence>
<dbReference type="Pfam" id="PF13839">
    <property type="entry name" value="PC-Esterase"/>
    <property type="match status" value="1"/>
</dbReference>
<keyword evidence="5" id="KW-1185">Reference proteome</keyword>
<gene>
    <name evidence="4" type="ORF">HPP92_022512</name>
</gene>
<feature type="region of interest" description="Disordered" evidence="2">
    <location>
        <begin position="694"/>
        <end position="726"/>
    </location>
</feature>
<dbReference type="PANTHER" id="PTHR32010">
    <property type="entry name" value="PHOTOSYSTEM II STABILITY/ASSEMBLY FACTOR HCF136, CHLOROPLASTIC"/>
    <property type="match status" value="1"/>
</dbReference>
<reference evidence="4 5" key="1">
    <citation type="journal article" date="2020" name="Nat. Food">
        <title>A phased Vanilla planifolia genome enables genetic improvement of flavour and production.</title>
        <authorList>
            <person name="Hasing T."/>
            <person name="Tang H."/>
            <person name="Brym M."/>
            <person name="Khazi F."/>
            <person name="Huang T."/>
            <person name="Chambers A.H."/>
        </authorList>
    </citation>
    <scope>NUCLEOTIDE SEQUENCE [LARGE SCALE GENOMIC DNA]</scope>
    <source>
        <tissue evidence="4">Leaf</tissue>
    </source>
</reference>
<evidence type="ECO:0000259" key="3">
    <source>
        <dbReference type="Pfam" id="PF13839"/>
    </source>
</evidence>
<dbReference type="GO" id="GO:0016740">
    <property type="term" value="F:transferase activity"/>
    <property type="evidence" value="ECO:0007669"/>
    <property type="project" value="InterPro"/>
</dbReference>
<organism evidence="4 5">
    <name type="scientific">Vanilla planifolia</name>
    <name type="common">Vanilla</name>
    <dbReference type="NCBI Taxonomy" id="51239"/>
    <lineage>
        <taxon>Eukaryota</taxon>
        <taxon>Viridiplantae</taxon>
        <taxon>Streptophyta</taxon>
        <taxon>Embryophyta</taxon>
        <taxon>Tracheophyta</taxon>
        <taxon>Spermatophyta</taxon>
        <taxon>Magnoliopsida</taxon>
        <taxon>Liliopsida</taxon>
        <taxon>Asparagales</taxon>
        <taxon>Orchidaceae</taxon>
        <taxon>Vanilloideae</taxon>
        <taxon>Vanilleae</taxon>
        <taxon>Vanilla</taxon>
    </lineage>
</organism>
<accession>A0A835PNP0</accession>
<evidence type="ECO:0000256" key="1">
    <source>
        <dbReference type="ARBA" id="ARBA00007727"/>
    </source>
</evidence>
<feature type="compositionally biased region" description="Basic and acidic residues" evidence="2">
    <location>
        <begin position="245"/>
        <end position="258"/>
    </location>
</feature>
<feature type="compositionally biased region" description="Basic residues" evidence="2">
    <location>
        <begin position="478"/>
        <end position="494"/>
    </location>
</feature>
<dbReference type="Pfam" id="PF05623">
    <property type="entry name" value="DUF789"/>
    <property type="match status" value="1"/>
</dbReference>
<name>A0A835PNP0_VANPL</name>
<feature type="region of interest" description="Disordered" evidence="2">
    <location>
        <begin position="193"/>
        <end position="216"/>
    </location>
</feature>
<dbReference type="Proteomes" id="UP000636800">
    <property type="component" value="Chromosome 12"/>
</dbReference>
<proteinExistence type="inferred from homology"/>
<protein>
    <recommendedName>
        <fullName evidence="3">Trichome birefringence-like C-terminal domain-containing protein</fullName>
    </recommendedName>
</protein>
<evidence type="ECO:0000256" key="2">
    <source>
        <dbReference type="SAM" id="MobiDB-lite"/>
    </source>
</evidence>
<evidence type="ECO:0000313" key="4">
    <source>
        <dbReference type="EMBL" id="KAG0457355.1"/>
    </source>
</evidence>
<feature type="domain" description="Trichome birefringence-like C-terminal" evidence="3">
    <location>
        <begin position="1"/>
        <end position="280"/>
    </location>
</feature>